<evidence type="ECO:0000313" key="3">
    <source>
        <dbReference type="Proteomes" id="UP000799118"/>
    </source>
</evidence>
<keyword evidence="3" id="KW-1185">Reference proteome</keyword>
<protein>
    <submittedName>
        <fullName evidence="2">Uncharacterized protein</fullName>
    </submittedName>
</protein>
<reference evidence="2" key="1">
    <citation type="journal article" date="2019" name="Environ. Microbiol.">
        <title>Fungal ecological strategies reflected in gene transcription - a case study of two litter decomposers.</title>
        <authorList>
            <person name="Barbi F."/>
            <person name="Kohler A."/>
            <person name="Barry K."/>
            <person name="Baskaran P."/>
            <person name="Daum C."/>
            <person name="Fauchery L."/>
            <person name="Ihrmark K."/>
            <person name="Kuo A."/>
            <person name="LaButti K."/>
            <person name="Lipzen A."/>
            <person name="Morin E."/>
            <person name="Grigoriev I.V."/>
            <person name="Henrissat B."/>
            <person name="Lindahl B."/>
            <person name="Martin F."/>
        </authorList>
    </citation>
    <scope>NUCLEOTIDE SEQUENCE</scope>
    <source>
        <strain evidence="2">JB14</strain>
    </source>
</reference>
<dbReference type="EMBL" id="ML769837">
    <property type="protein sequence ID" value="KAE9386925.1"/>
    <property type="molecule type" value="Genomic_DNA"/>
</dbReference>
<evidence type="ECO:0000256" key="1">
    <source>
        <dbReference type="SAM" id="SignalP"/>
    </source>
</evidence>
<sequence>MAWSPTLLLLPSLLMPVQLLHPEVPCSFLPLDFSQPNIGVSMFDFNGYVKFGRHFFIYNLVQCIDTRNQSGLEESQVSLHGSTEQTMTLRKLAYINMAKLLLSSSQVFLVLSVNEVHHFSIALKRLLKWNDSLGF</sequence>
<dbReference type="Proteomes" id="UP000799118">
    <property type="component" value="Unassembled WGS sequence"/>
</dbReference>
<accession>A0A6A4GNX4</accession>
<organism evidence="2 3">
    <name type="scientific">Gymnopus androsaceus JB14</name>
    <dbReference type="NCBI Taxonomy" id="1447944"/>
    <lineage>
        <taxon>Eukaryota</taxon>
        <taxon>Fungi</taxon>
        <taxon>Dikarya</taxon>
        <taxon>Basidiomycota</taxon>
        <taxon>Agaricomycotina</taxon>
        <taxon>Agaricomycetes</taxon>
        <taxon>Agaricomycetidae</taxon>
        <taxon>Agaricales</taxon>
        <taxon>Marasmiineae</taxon>
        <taxon>Omphalotaceae</taxon>
        <taxon>Gymnopus</taxon>
    </lineage>
</organism>
<feature type="chain" id="PRO_5025537017" evidence="1">
    <location>
        <begin position="20"/>
        <end position="135"/>
    </location>
</feature>
<gene>
    <name evidence="2" type="ORF">BT96DRAFT_948764</name>
</gene>
<proteinExistence type="predicted"/>
<name>A0A6A4GNX4_9AGAR</name>
<evidence type="ECO:0000313" key="2">
    <source>
        <dbReference type="EMBL" id="KAE9386925.1"/>
    </source>
</evidence>
<keyword evidence="1" id="KW-0732">Signal</keyword>
<dbReference type="AlphaFoldDB" id="A0A6A4GNX4"/>
<feature type="signal peptide" evidence="1">
    <location>
        <begin position="1"/>
        <end position="19"/>
    </location>
</feature>